<dbReference type="InterPro" id="IPR027417">
    <property type="entry name" value="P-loop_NTPase"/>
</dbReference>
<feature type="binding site" evidence="8">
    <location>
        <position position="116"/>
    </location>
    <ligand>
        <name>Mg(2+)</name>
        <dbReference type="ChEBI" id="CHEBI:18420"/>
    </ligand>
</feature>
<feature type="binding site" evidence="8">
    <location>
        <position position="16"/>
    </location>
    <ligand>
        <name>Mg(2+)</name>
        <dbReference type="ChEBI" id="CHEBI:18420"/>
    </ligand>
</feature>
<dbReference type="UniPathway" id="UPA00078">
    <property type="reaction ID" value="UER00161"/>
</dbReference>
<dbReference type="InterPro" id="IPR004472">
    <property type="entry name" value="DTB_synth_BioD"/>
</dbReference>
<dbReference type="GO" id="GO:0000287">
    <property type="term" value="F:magnesium ion binding"/>
    <property type="evidence" value="ECO:0007669"/>
    <property type="project" value="UniProtKB-UniRule"/>
</dbReference>
<dbReference type="GO" id="GO:0004141">
    <property type="term" value="F:dethiobiotin synthase activity"/>
    <property type="evidence" value="ECO:0007669"/>
    <property type="project" value="UniProtKB-UniRule"/>
</dbReference>
<comment type="similarity">
    <text evidence="8">Belongs to the dethiobiotin synthetase family.</text>
</comment>
<gene>
    <name evidence="8" type="primary">bioD</name>
    <name evidence="9" type="ORF">SAMN06297229_1289</name>
</gene>
<keyword evidence="7 8" id="KW-0460">Magnesium</keyword>
<dbReference type="RefSeq" id="WP_086434384.1">
    <property type="nucleotide sequence ID" value="NZ_FXWH01000001.1"/>
</dbReference>
<evidence type="ECO:0000256" key="4">
    <source>
        <dbReference type="ARBA" id="ARBA00022741"/>
    </source>
</evidence>
<dbReference type="CDD" id="cd03109">
    <property type="entry name" value="DTBS"/>
    <property type="match status" value="1"/>
</dbReference>
<keyword evidence="10" id="KW-1185">Reference proteome</keyword>
<evidence type="ECO:0000256" key="8">
    <source>
        <dbReference type="HAMAP-Rule" id="MF_00336"/>
    </source>
</evidence>
<keyword evidence="4 8" id="KW-0547">Nucleotide-binding</keyword>
<comment type="cofactor">
    <cofactor evidence="8">
        <name>Mg(2+)</name>
        <dbReference type="ChEBI" id="CHEBI:18420"/>
    </cofactor>
</comment>
<comment type="subunit">
    <text evidence="8">Homodimer.</text>
</comment>
<feature type="binding site" evidence="8">
    <location>
        <begin position="206"/>
        <end position="208"/>
    </location>
    <ligand>
        <name>ATP</name>
        <dbReference type="ChEBI" id="CHEBI:30616"/>
    </ligand>
</feature>
<keyword evidence="6 8" id="KW-0067">ATP-binding</keyword>
<proteinExistence type="inferred from homology"/>
<dbReference type="AlphaFoldDB" id="A0A1Y6EZ43"/>
<dbReference type="SUPFAM" id="SSF52540">
    <property type="entry name" value="P-loop containing nucleoside triphosphate hydrolases"/>
    <property type="match status" value="1"/>
</dbReference>
<comment type="pathway">
    <text evidence="8">Cofactor biosynthesis; biotin biosynthesis; biotin from 7,8-diaminononanoate: step 1/2.</text>
</comment>
<dbReference type="PIRSF" id="PIRSF006755">
    <property type="entry name" value="DTB_synth"/>
    <property type="match status" value="1"/>
</dbReference>
<evidence type="ECO:0000256" key="5">
    <source>
        <dbReference type="ARBA" id="ARBA00022756"/>
    </source>
</evidence>
<dbReference type="EC" id="6.3.3.3" evidence="8"/>
<dbReference type="GO" id="GO:0005524">
    <property type="term" value="F:ATP binding"/>
    <property type="evidence" value="ECO:0007669"/>
    <property type="project" value="UniProtKB-UniRule"/>
</dbReference>
<dbReference type="HAMAP" id="MF_00336">
    <property type="entry name" value="BioD"/>
    <property type="match status" value="1"/>
</dbReference>
<name>A0A1Y6EZ43_9GAMM</name>
<evidence type="ECO:0000313" key="10">
    <source>
        <dbReference type="Proteomes" id="UP000194450"/>
    </source>
</evidence>
<evidence type="ECO:0000313" key="9">
    <source>
        <dbReference type="EMBL" id="SMQ65523.1"/>
    </source>
</evidence>
<dbReference type="Pfam" id="PF13500">
    <property type="entry name" value="AAA_26"/>
    <property type="match status" value="1"/>
</dbReference>
<dbReference type="OrthoDB" id="9802097at2"/>
<reference evidence="10" key="1">
    <citation type="submission" date="2017-04" db="EMBL/GenBank/DDBJ databases">
        <authorList>
            <person name="Varghese N."/>
            <person name="Submissions S."/>
        </authorList>
    </citation>
    <scope>NUCLEOTIDE SEQUENCE [LARGE SCALE GENOMIC DNA]</scope>
</reference>
<dbReference type="EMBL" id="FXWH01000001">
    <property type="protein sequence ID" value="SMQ65523.1"/>
    <property type="molecule type" value="Genomic_DNA"/>
</dbReference>
<comment type="subcellular location">
    <subcellularLocation>
        <location evidence="8">Cytoplasm</location>
    </subcellularLocation>
</comment>
<dbReference type="PANTHER" id="PTHR43210:SF5">
    <property type="entry name" value="DETHIOBIOTIN SYNTHETASE"/>
    <property type="match status" value="1"/>
</dbReference>
<dbReference type="FunFam" id="3.40.50.300:FF:000292">
    <property type="entry name" value="ATP-dependent dethiobiotin synthetase BioD"/>
    <property type="match status" value="1"/>
</dbReference>
<evidence type="ECO:0000256" key="7">
    <source>
        <dbReference type="ARBA" id="ARBA00022842"/>
    </source>
</evidence>
<dbReference type="GO" id="GO:0042803">
    <property type="term" value="F:protein homodimerization activity"/>
    <property type="evidence" value="ECO:0007669"/>
    <property type="project" value="UniProtKB-ARBA"/>
</dbReference>
<dbReference type="GO" id="GO:0009102">
    <property type="term" value="P:biotin biosynthetic process"/>
    <property type="evidence" value="ECO:0007669"/>
    <property type="project" value="UniProtKB-UniRule"/>
</dbReference>
<keyword evidence="3 8" id="KW-0479">Metal-binding</keyword>
<dbReference type="Proteomes" id="UP000194450">
    <property type="component" value="Unassembled WGS sequence"/>
</dbReference>
<accession>A0A1Y6EZ43</accession>
<organism evidence="9 10">
    <name type="scientific">Pseudidiomarina planktonica</name>
    <dbReference type="NCBI Taxonomy" id="1323738"/>
    <lineage>
        <taxon>Bacteria</taxon>
        <taxon>Pseudomonadati</taxon>
        <taxon>Pseudomonadota</taxon>
        <taxon>Gammaproteobacteria</taxon>
        <taxon>Alteromonadales</taxon>
        <taxon>Idiomarinaceae</taxon>
        <taxon>Pseudidiomarina</taxon>
    </lineage>
</organism>
<dbReference type="GO" id="GO:0005829">
    <property type="term" value="C:cytosol"/>
    <property type="evidence" value="ECO:0007669"/>
    <property type="project" value="TreeGrafter"/>
</dbReference>
<feature type="binding site" evidence="8">
    <location>
        <position position="54"/>
    </location>
    <ligand>
        <name>ATP</name>
        <dbReference type="ChEBI" id="CHEBI:30616"/>
    </ligand>
</feature>
<comment type="caution">
    <text evidence="8">Lacks conserved residue(s) required for the propagation of feature annotation.</text>
</comment>
<dbReference type="NCBIfam" id="TIGR00347">
    <property type="entry name" value="bioD"/>
    <property type="match status" value="1"/>
</dbReference>
<feature type="binding site" evidence="8">
    <location>
        <position position="54"/>
    </location>
    <ligand>
        <name>Mg(2+)</name>
        <dbReference type="ChEBI" id="CHEBI:18420"/>
    </ligand>
</feature>
<keyword evidence="1 8" id="KW-0963">Cytoplasm</keyword>
<sequence length="230" mass="24440">MKTYFITGTDTDAGKTVAAVALLQAFAKTGLRTCAMKPIAAGCEQHSEGLRNSDALLLQAAASVPMTYQQVNPIALVEPIAPHIAAAIAGKPIQVADLVAAWSALQQLPADLLLVEGAGGWELPLSANQTMPEFVKQTADGVILVVGLKLGCLNHAMLTVQAIRAAGVPLVGWVGNQCLPQKMPYQAENIDYLRAKIDAPWLGTLPYSQSSDRLELADHLQLNMNLSEFS</sequence>
<protein>
    <recommendedName>
        <fullName evidence="8">ATP-dependent dethiobiotin synthetase BioD</fullName>
        <ecNumber evidence="8">6.3.3.3</ecNumber>
    </recommendedName>
    <alternativeName>
        <fullName evidence="8">DTB synthetase</fullName>
        <shortName evidence="8">DTBS</shortName>
    </alternativeName>
    <alternativeName>
        <fullName evidence="8">Dethiobiotin synthase</fullName>
    </alternativeName>
</protein>
<feature type="active site" evidence="8">
    <location>
        <position position="37"/>
    </location>
</feature>
<evidence type="ECO:0000256" key="6">
    <source>
        <dbReference type="ARBA" id="ARBA00022840"/>
    </source>
</evidence>
<dbReference type="PANTHER" id="PTHR43210">
    <property type="entry name" value="DETHIOBIOTIN SYNTHETASE"/>
    <property type="match status" value="1"/>
</dbReference>
<feature type="binding site" evidence="8">
    <location>
        <begin position="116"/>
        <end position="119"/>
    </location>
    <ligand>
        <name>ATP</name>
        <dbReference type="ChEBI" id="CHEBI:30616"/>
    </ligand>
</feature>
<evidence type="ECO:0000256" key="3">
    <source>
        <dbReference type="ARBA" id="ARBA00022723"/>
    </source>
</evidence>
<evidence type="ECO:0000256" key="1">
    <source>
        <dbReference type="ARBA" id="ARBA00022490"/>
    </source>
</evidence>
<evidence type="ECO:0000256" key="2">
    <source>
        <dbReference type="ARBA" id="ARBA00022598"/>
    </source>
</evidence>
<feature type="binding site" evidence="8">
    <location>
        <begin position="12"/>
        <end position="17"/>
    </location>
    <ligand>
        <name>ATP</name>
        <dbReference type="ChEBI" id="CHEBI:30616"/>
    </ligand>
</feature>
<keyword evidence="2 8" id="KW-0436">Ligase</keyword>
<keyword evidence="5 8" id="KW-0093">Biotin biosynthesis</keyword>
<comment type="catalytic activity">
    <reaction evidence="8">
        <text>(7R,8S)-7,8-diammoniononanoate + CO2 + ATP = (4R,5S)-dethiobiotin + ADP + phosphate + 3 H(+)</text>
        <dbReference type="Rhea" id="RHEA:15805"/>
        <dbReference type="ChEBI" id="CHEBI:15378"/>
        <dbReference type="ChEBI" id="CHEBI:16526"/>
        <dbReference type="ChEBI" id="CHEBI:30616"/>
        <dbReference type="ChEBI" id="CHEBI:43474"/>
        <dbReference type="ChEBI" id="CHEBI:149469"/>
        <dbReference type="ChEBI" id="CHEBI:149473"/>
        <dbReference type="ChEBI" id="CHEBI:456216"/>
        <dbReference type="EC" id="6.3.3.3"/>
    </reaction>
</comment>
<feature type="binding site" evidence="8">
    <location>
        <begin position="176"/>
        <end position="177"/>
    </location>
    <ligand>
        <name>ATP</name>
        <dbReference type="ChEBI" id="CHEBI:30616"/>
    </ligand>
</feature>
<dbReference type="Gene3D" id="3.40.50.300">
    <property type="entry name" value="P-loop containing nucleotide triphosphate hydrolases"/>
    <property type="match status" value="1"/>
</dbReference>
<comment type="function">
    <text evidence="8">Catalyzes a mechanistically unusual reaction, the ATP-dependent insertion of CO2 between the N7 and N8 nitrogen atoms of 7,8-diaminopelargonic acid (DAPA, also called 7,8-diammoniononanoate) to form a ureido ring.</text>
</comment>